<name>A0A392UI80_9FABA</name>
<proteinExistence type="predicted"/>
<dbReference type="EMBL" id="LXQA010835955">
    <property type="protein sequence ID" value="MCI73323.1"/>
    <property type="molecule type" value="Genomic_DNA"/>
</dbReference>
<sequence>MSPGEMLASFRLTSPDWDFSLPYFRQSSPDLAG</sequence>
<protein>
    <submittedName>
        <fullName evidence="1">Uncharacterized protein</fullName>
    </submittedName>
</protein>
<dbReference type="AlphaFoldDB" id="A0A392UI80"/>
<feature type="non-terminal residue" evidence="1">
    <location>
        <position position="33"/>
    </location>
</feature>
<evidence type="ECO:0000313" key="2">
    <source>
        <dbReference type="Proteomes" id="UP000265520"/>
    </source>
</evidence>
<keyword evidence="2" id="KW-1185">Reference proteome</keyword>
<evidence type="ECO:0000313" key="1">
    <source>
        <dbReference type="EMBL" id="MCI73323.1"/>
    </source>
</evidence>
<dbReference type="Proteomes" id="UP000265520">
    <property type="component" value="Unassembled WGS sequence"/>
</dbReference>
<organism evidence="1 2">
    <name type="scientific">Trifolium medium</name>
    <dbReference type="NCBI Taxonomy" id="97028"/>
    <lineage>
        <taxon>Eukaryota</taxon>
        <taxon>Viridiplantae</taxon>
        <taxon>Streptophyta</taxon>
        <taxon>Embryophyta</taxon>
        <taxon>Tracheophyta</taxon>
        <taxon>Spermatophyta</taxon>
        <taxon>Magnoliopsida</taxon>
        <taxon>eudicotyledons</taxon>
        <taxon>Gunneridae</taxon>
        <taxon>Pentapetalae</taxon>
        <taxon>rosids</taxon>
        <taxon>fabids</taxon>
        <taxon>Fabales</taxon>
        <taxon>Fabaceae</taxon>
        <taxon>Papilionoideae</taxon>
        <taxon>50 kb inversion clade</taxon>
        <taxon>NPAAA clade</taxon>
        <taxon>Hologalegina</taxon>
        <taxon>IRL clade</taxon>
        <taxon>Trifolieae</taxon>
        <taxon>Trifolium</taxon>
    </lineage>
</organism>
<accession>A0A392UI80</accession>
<comment type="caution">
    <text evidence="1">The sequence shown here is derived from an EMBL/GenBank/DDBJ whole genome shotgun (WGS) entry which is preliminary data.</text>
</comment>
<reference evidence="1 2" key="1">
    <citation type="journal article" date="2018" name="Front. Plant Sci.">
        <title>Red Clover (Trifolium pratense) and Zigzag Clover (T. medium) - A Picture of Genomic Similarities and Differences.</title>
        <authorList>
            <person name="Dluhosova J."/>
            <person name="Istvanek J."/>
            <person name="Nedelnik J."/>
            <person name="Repkova J."/>
        </authorList>
    </citation>
    <scope>NUCLEOTIDE SEQUENCE [LARGE SCALE GENOMIC DNA]</scope>
    <source>
        <strain evidence="2">cv. 10/8</strain>
        <tissue evidence="1">Leaf</tissue>
    </source>
</reference>